<keyword evidence="1" id="KW-0175">Coiled coil</keyword>
<keyword evidence="3" id="KW-1185">Reference proteome</keyword>
<protein>
    <submittedName>
        <fullName evidence="2">Uncharacterized protein</fullName>
    </submittedName>
</protein>
<sequence>MTRTYYVFPLITMILSGLECAKATPQQEISDEEMARSSENSQNVLLDAIDSLVQDMEKIIASKDAERDALEKTLHQEEAYIKEMSGWLNELIQDAEHCLHYEKTIKAQKDLNTTQAQELQALRNSLTTLQHSTPQDTQAQETHRLREALSALQAKNYQQAQELNALHTQKNIPSDIEKVESLQQEVTALKDQNNQQAQELQALRNSLTTLQHSTPQDTQAQETHRLREALSALQAENQQKAQELSTLHTQNNIPSDIEKVESLQQEVTALKDRNSRQAQELNALHTQNNMPSDIEKVESLQQEITALKNQNSRQAQEARTLFSQCSQRNAFLEQQATSCPELLQKDLKRFQQMNYQNQTLKMKVREYWDFIQKQFPGFKYSPKTTGSFEQQFQAWKQKQATNSSVTTPSSVPEFVRVGSPQTFALGQNPSYAKNI</sequence>
<accession>A0A2S5RA70</accession>
<feature type="coiled-coil region" evidence="1">
    <location>
        <begin position="179"/>
        <end position="317"/>
    </location>
</feature>
<comment type="caution">
    <text evidence="2">The sequence shown here is derived from an EMBL/GenBank/DDBJ whole genome shotgun (WGS) entry which is preliminary data.</text>
</comment>
<dbReference type="RefSeq" id="WP_104206510.1">
    <property type="nucleotide sequence ID" value="NZ_PHHC01000078.1"/>
</dbReference>
<gene>
    <name evidence="2" type="ORF">HCUR_00399</name>
</gene>
<dbReference type="Proteomes" id="UP000239425">
    <property type="component" value="Unassembled WGS sequence"/>
</dbReference>
<evidence type="ECO:0000256" key="1">
    <source>
        <dbReference type="SAM" id="Coils"/>
    </source>
</evidence>
<organism evidence="2 3">
    <name type="scientific">Holospora curviuscula</name>
    <dbReference type="NCBI Taxonomy" id="1082868"/>
    <lineage>
        <taxon>Bacteria</taxon>
        <taxon>Pseudomonadati</taxon>
        <taxon>Pseudomonadota</taxon>
        <taxon>Alphaproteobacteria</taxon>
        <taxon>Holosporales</taxon>
        <taxon>Holosporaceae</taxon>
        <taxon>Holospora</taxon>
    </lineage>
</organism>
<dbReference type="AlphaFoldDB" id="A0A2S5RA70"/>
<proteinExistence type="predicted"/>
<reference evidence="2 3" key="1">
    <citation type="submission" date="2017-11" db="EMBL/GenBank/DDBJ databases">
        <title>Comparative genomic analysis of Holospora spp., intranuclear symbionts of paramecia.</title>
        <authorList>
            <person name="Garushyants S.K."/>
            <person name="Beliavskaya A."/>
            <person name="Malko D.B."/>
            <person name="Logacheva M.D."/>
            <person name="Rautian M.S."/>
            <person name="Gelfand M.S."/>
        </authorList>
    </citation>
    <scope>NUCLEOTIDE SEQUENCE [LARGE SCALE GENOMIC DNA]</scope>
    <source>
        <strain evidence="3">02AZ16</strain>
    </source>
</reference>
<name>A0A2S5RA70_9PROT</name>
<dbReference type="EMBL" id="PHHC01000078">
    <property type="protein sequence ID" value="PPE04208.1"/>
    <property type="molecule type" value="Genomic_DNA"/>
</dbReference>
<evidence type="ECO:0000313" key="2">
    <source>
        <dbReference type="EMBL" id="PPE04208.1"/>
    </source>
</evidence>
<evidence type="ECO:0000313" key="3">
    <source>
        <dbReference type="Proteomes" id="UP000239425"/>
    </source>
</evidence>